<dbReference type="AlphaFoldDB" id="A0A5N6QGC9"/>
<gene>
    <name evidence="2" type="ORF">FH972_002316</name>
</gene>
<evidence type="ECO:0000313" key="2">
    <source>
        <dbReference type="EMBL" id="KAE7997709.1"/>
    </source>
</evidence>
<name>A0A5N6QGC9_9ROSI</name>
<accession>A0A5N6QGC9</accession>
<evidence type="ECO:0000256" key="1">
    <source>
        <dbReference type="SAM" id="MobiDB-lite"/>
    </source>
</evidence>
<feature type="region of interest" description="Disordered" evidence="1">
    <location>
        <begin position="1"/>
        <end position="30"/>
    </location>
</feature>
<dbReference type="EMBL" id="CM017321">
    <property type="protein sequence ID" value="KAE7997709.1"/>
    <property type="molecule type" value="Genomic_DNA"/>
</dbReference>
<sequence>MKRSNGSWRHDMKRNGIGSKETEEKGRKAQRTGLCVEKYGILPPNPTKELFYHDTPVFEEV</sequence>
<proteinExistence type="predicted"/>
<keyword evidence="3" id="KW-1185">Reference proteome</keyword>
<organism evidence="2 3">
    <name type="scientific">Carpinus fangiana</name>
    <dbReference type="NCBI Taxonomy" id="176857"/>
    <lineage>
        <taxon>Eukaryota</taxon>
        <taxon>Viridiplantae</taxon>
        <taxon>Streptophyta</taxon>
        <taxon>Embryophyta</taxon>
        <taxon>Tracheophyta</taxon>
        <taxon>Spermatophyta</taxon>
        <taxon>Magnoliopsida</taxon>
        <taxon>eudicotyledons</taxon>
        <taxon>Gunneridae</taxon>
        <taxon>Pentapetalae</taxon>
        <taxon>rosids</taxon>
        <taxon>fabids</taxon>
        <taxon>Fagales</taxon>
        <taxon>Betulaceae</taxon>
        <taxon>Carpinus</taxon>
    </lineage>
</organism>
<reference evidence="2 3" key="1">
    <citation type="submission" date="2019-06" db="EMBL/GenBank/DDBJ databases">
        <title>A chromosomal-level reference genome of Carpinus fangiana (Coryloideae, Betulaceae).</title>
        <authorList>
            <person name="Yang X."/>
            <person name="Wang Z."/>
            <person name="Zhang L."/>
            <person name="Hao G."/>
            <person name="Liu J."/>
            <person name="Yang Y."/>
        </authorList>
    </citation>
    <scope>NUCLEOTIDE SEQUENCE [LARGE SCALE GENOMIC DNA]</scope>
    <source>
        <strain evidence="2">Cfa_2016G</strain>
        <tissue evidence="2">Leaf</tissue>
    </source>
</reference>
<feature type="compositionally biased region" description="Basic and acidic residues" evidence="1">
    <location>
        <begin position="8"/>
        <end position="27"/>
    </location>
</feature>
<dbReference type="Proteomes" id="UP000327013">
    <property type="component" value="Chromosome 1"/>
</dbReference>
<evidence type="ECO:0000313" key="3">
    <source>
        <dbReference type="Proteomes" id="UP000327013"/>
    </source>
</evidence>
<protein>
    <submittedName>
        <fullName evidence="2">Uncharacterized protein</fullName>
    </submittedName>
</protein>